<keyword evidence="9" id="KW-1185">Reference proteome</keyword>
<dbReference type="PROSITE" id="PS50305">
    <property type="entry name" value="SIRTUIN"/>
    <property type="match status" value="1"/>
</dbReference>
<keyword evidence="4 5" id="KW-0520">NAD</keyword>
<dbReference type="InterPro" id="IPR026591">
    <property type="entry name" value="Sirtuin_cat_small_dom_sf"/>
</dbReference>
<name>A0A927JB63_9ACTN</name>
<feature type="binding site" evidence="5">
    <location>
        <begin position="258"/>
        <end position="260"/>
    </location>
    <ligand>
        <name>NAD(+)</name>
        <dbReference type="ChEBI" id="CHEBI:57540"/>
    </ligand>
</feature>
<feature type="binding site" evidence="5 6">
    <location>
        <position position="195"/>
    </location>
    <ligand>
        <name>Zn(2+)</name>
        <dbReference type="ChEBI" id="CHEBI:29105"/>
    </ligand>
</feature>
<reference evidence="8" key="1">
    <citation type="submission" date="2020-09" db="EMBL/GenBank/DDBJ databases">
        <title>Hoyosella lacisalsi sp. nov., a halotolerant actinobacterium isolated from soil of Lake Gudzhirganskoe.</title>
        <authorList>
            <person name="Yang Q."/>
            <person name="Guo P.Y."/>
            <person name="Liu S.W."/>
            <person name="Li F.N."/>
            <person name="Sun C.H."/>
        </authorList>
    </citation>
    <scope>NUCLEOTIDE SEQUENCE</scope>
    <source>
        <strain evidence="8">G463</strain>
    </source>
</reference>
<feature type="domain" description="Deacetylase sirtuin-type" evidence="7">
    <location>
        <begin position="10"/>
        <end position="288"/>
    </location>
</feature>
<dbReference type="GO" id="GO:0070403">
    <property type="term" value="F:NAD+ binding"/>
    <property type="evidence" value="ECO:0007669"/>
    <property type="project" value="UniProtKB-UniRule"/>
</dbReference>
<comment type="function">
    <text evidence="5">NAD-dependent protein deacetylase which modulates the activities of several enzymes which are inactive in their acetylated form.</text>
</comment>
<proteinExistence type="inferred from homology"/>
<dbReference type="InterPro" id="IPR026587">
    <property type="entry name" value="Sirtuin_class_II"/>
</dbReference>
<dbReference type="RefSeq" id="WP_192038420.1">
    <property type="nucleotide sequence ID" value="NZ_JACYWE010000002.1"/>
</dbReference>
<dbReference type="Gene3D" id="3.40.50.1220">
    <property type="entry name" value="TPP-binding domain"/>
    <property type="match status" value="1"/>
</dbReference>
<keyword evidence="2 5" id="KW-0479">Metal-binding</keyword>
<comment type="catalytic activity">
    <reaction evidence="5">
        <text>N(6)-acetyl-L-lysyl-[protein] + NAD(+) + H2O = 2''-O-acetyl-ADP-D-ribose + nicotinamide + L-lysyl-[protein]</text>
        <dbReference type="Rhea" id="RHEA:43636"/>
        <dbReference type="Rhea" id="RHEA-COMP:9752"/>
        <dbReference type="Rhea" id="RHEA-COMP:10731"/>
        <dbReference type="ChEBI" id="CHEBI:15377"/>
        <dbReference type="ChEBI" id="CHEBI:17154"/>
        <dbReference type="ChEBI" id="CHEBI:29969"/>
        <dbReference type="ChEBI" id="CHEBI:57540"/>
        <dbReference type="ChEBI" id="CHEBI:61930"/>
        <dbReference type="ChEBI" id="CHEBI:83767"/>
        <dbReference type="EC" id="2.3.1.286"/>
    </reaction>
</comment>
<feature type="binding site" evidence="5 6">
    <location>
        <position position="192"/>
    </location>
    <ligand>
        <name>Zn(2+)</name>
        <dbReference type="ChEBI" id="CHEBI:29105"/>
    </ligand>
</feature>
<evidence type="ECO:0000256" key="4">
    <source>
        <dbReference type="ARBA" id="ARBA00023027"/>
    </source>
</evidence>
<comment type="similarity">
    <text evidence="5">Belongs to the sirtuin family. Class II subfamily.</text>
</comment>
<dbReference type="EC" id="2.3.1.286" evidence="5"/>
<dbReference type="Pfam" id="PF02146">
    <property type="entry name" value="SIR2"/>
    <property type="match status" value="1"/>
</dbReference>
<dbReference type="PANTHER" id="PTHR11085">
    <property type="entry name" value="NAD-DEPENDENT PROTEIN DEACYLASE SIRTUIN-5, MITOCHONDRIAL-RELATED"/>
    <property type="match status" value="1"/>
</dbReference>
<sequence>MPLEPQAPVPRPRAIGHEGLARAIEILAGRNAVALTGAGLSTDSGIPDYRSPSAPRRTPMTISQFLGSREARQQYWARNHIGWRFIESRSPNPGHRALATLEDAGVIRSVITQNVDLLHTRAGHRDVINLHGTYRTVVCLDCGARTNRALLAKQLEQLNPEFARAATIDGLEIAPDADALVKDVARFRMVDCADCGGILKPDIVFFGESVPRPTVERCYAEVEAADGLLVAGSSLTVMSGLRFVRRAARRGIPIVVINRGGTRGDELASARIDGGCSETLGALAAVLL</sequence>
<dbReference type="EMBL" id="JACYWE010000002">
    <property type="protein sequence ID" value="MBD8505665.1"/>
    <property type="molecule type" value="Genomic_DNA"/>
</dbReference>
<dbReference type="HAMAP" id="MF_01967">
    <property type="entry name" value="Sirtuin_ClassII"/>
    <property type="match status" value="1"/>
</dbReference>
<dbReference type="GO" id="GO:0005737">
    <property type="term" value="C:cytoplasm"/>
    <property type="evidence" value="ECO:0007669"/>
    <property type="project" value="UniProtKB-SubCell"/>
</dbReference>
<evidence type="ECO:0000313" key="9">
    <source>
        <dbReference type="Proteomes" id="UP000642993"/>
    </source>
</evidence>
<comment type="subcellular location">
    <subcellularLocation>
        <location evidence="5">Cytoplasm</location>
    </subcellularLocation>
</comment>
<dbReference type="GO" id="GO:0017136">
    <property type="term" value="F:histone deacetylase activity, NAD-dependent"/>
    <property type="evidence" value="ECO:0007669"/>
    <property type="project" value="TreeGrafter"/>
</dbReference>
<evidence type="ECO:0000256" key="1">
    <source>
        <dbReference type="ARBA" id="ARBA00022679"/>
    </source>
</evidence>
<dbReference type="InterPro" id="IPR026590">
    <property type="entry name" value="Ssirtuin_cat_dom"/>
</dbReference>
<feature type="binding site" evidence="5 6">
    <location>
        <position position="142"/>
    </location>
    <ligand>
        <name>Zn(2+)</name>
        <dbReference type="ChEBI" id="CHEBI:29105"/>
    </ligand>
</feature>
<evidence type="ECO:0000256" key="6">
    <source>
        <dbReference type="PROSITE-ProRule" id="PRU00236"/>
    </source>
</evidence>
<comment type="caution">
    <text evidence="8">The sequence shown here is derived from an EMBL/GenBank/DDBJ whole genome shotgun (WGS) entry which is preliminary data.</text>
</comment>
<dbReference type="Gene3D" id="3.30.1600.10">
    <property type="entry name" value="SIR2/SIRT2 'Small Domain"/>
    <property type="match status" value="1"/>
</dbReference>
<accession>A0A927JB63</accession>
<feature type="binding site" evidence="5 6">
    <location>
        <position position="139"/>
    </location>
    <ligand>
        <name>Zn(2+)</name>
        <dbReference type="ChEBI" id="CHEBI:29105"/>
    </ligand>
</feature>
<feature type="active site" description="Proton acceptor" evidence="5 6">
    <location>
        <position position="131"/>
    </location>
</feature>
<feature type="binding site" evidence="5">
    <location>
        <begin position="232"/>
        <end position="234"/>
    </location>
    <ligand>
        <name>NAD(+)</name>
        <dbReference type="ChEBI" id="CHEBI:57540"/>
    </ligand>
</feature>
<dbReference type="AlphaFoldDB" id="A0A927JB63"/>
<comment type="cofactor">
    <cofactor evidence="5">
        <name>Zn(2+)</name>
        <dbReference type="ChEBI" id="CHEBI:29105"/>
    </cofactor>
    <text evidence="5">Binds 1 zinc ion per subunit.</text>
</comment>
<dbReference type="InterPro" id="IPR050134">
    <property type="entry name" value="NAD-dep_sirtuin_deacylases"/>
</dbReference>
<gene>
    <name evidence="5" type="primary">cobB</name>
    <name evidence="8" type="ORF">HT102_04080</name>
</gene>
<keyword evidence="1 5" id="KW-0808">Transferase</keyword>
<dbReference type="GO" id="GO:0008270">
    <property type="term" value="F:zinc ion binding"/>
    <property type="evidence" value="ECO:0007669"/>
    <property type="project" value="UniProtKB-UniRule"/>
</dbReference>
<evidence type="ECO:0000259" key="7">
    <source>
        <dbReference type="PROSITE" id="PS50305"/>
    </source>
</evidence>
<feature type="binding site" evidence="5">
    <location>
        <begin position="113"/>
        <end position="116"/>
    </location>
    <ligand>
        <name>NAD(+)</name>
        <dbReference type="ChEBI" id="CHEBI:57540"/>
    </ligand>
</feature>
<evidence type="ECO:0000256" key="2">
    <source>
        <dbReference type="ARBA" id="ARBA00022723"/>
    </source>
</evidence>
<organism evidence="8 9">
    <name type="scientific">Lolliginicoccus lacisalsi</name>
    <dbReference type="NCBI Taxonomy" id="2742202"/>
    <lineage>
        <taxon>Bacteria</taxon>
        <taxon>Bacillati</taxon>
        <taxon>Actinomycetota</taxon>
        <taxon>Actinomycetes</taxon>
        <taxon>Mycobacteriales</taxon>
        <taxon>Hoyosellaceae</taxon>
        <taxon>Lolliginicoccus</taxon>
    </lineage>
</organism>
<keyword evidence="5" id="KW-0963">Cytoplasm</keyword>
<dbReference type="PANTHER" id="PTHR11085:SF10">
    <property type="entry name" value="NAD-DEPENDENT PROTEIN DEACYLASE SIRTUIN-5, MITOCHONDRIAL-RELATED"/>
    <property type="match status" value="1"/>
</dbReference>
<comment type="caution">
    <text evidence="5">Lacks conserved residue(s) required for the propagation of feature annotation.</text>
</comment>
<dbReference type="Proteomes" id="UP000642993">
    <property type="component" value="Unassembled WGS sequence"/>
</dbReference>
<dbReference type="SUPFAM" id="SSF52467">
    <property type="entry name" value="DHS-like NAD/FAD-binding domain"/>
    <property type="match status" value="1"/>
</dbReference>
<protein>
    <recommendedName>
        <fullName evidence="5">NAD-dependent protein deacetylase</fullName>
        <ecNumber evidence="5">2.3.1.286</ecNumber>
    </recommendedName>
    <alternativeName>
        <fullName evidence="5">Regulatory protein SIR2 homolog</fullName>
    </alternativeName>
</protein>
<evidence type="ECO:0000256" key="5">
    <source>
        <dbReference type="HAMAP-Rule" id="MF_01967"/>
    </source>
</evidence>
<evidence type="ECO:0000313" key="8">
    <source>
        <dbReference type="EMBL" id="MBD8505665.1"/>
    </source>
</evidence>
<evidence type="ECO:0000256" key="3">
    <source>
        <dbReference type="ARBA" id="ARBA00022833"/>
    </source>
</evidence>
<feature type="binding site" evidence="5">
    <location>
        <position position="276"/>
    </location>
    <ligand>
        <name>NAD(+)</name>
        <dbReference type="ChEBI" id="CHEBI:57540"/>
    </ligand>
</feature>
<keyword evidence="3 5" id="KW-0862">Zinc</keyword>
<dbReference type="InterPro" id="IPR003000">
    <property type="entry name" value="Sirtuin"/>
</dbReference>
<dbReference type="InterPro" id="IPR029035">
    <property type="entry name" value="DHS-like_NAD/FAD-binding_dom"/>
</dbReference>